<protein>
    <submittedName>
        <fullName evidence="2">Uncharacterized protein</fullName>
    </submittedName>
</protein>
<dbReference type="EMBL" id="FQWQ01000001">
    <property type="protein sequence ID" value="SHG96795.1"/>
    <property type="molecule type" value="Genomic_DNA"/>
</dbReference>
<name>A0A1M5P4Z9_9BACT</name>
<keyword evidence="3" id="KW-1185">Reference proteome</keyword>
<dbReference type="RefSeq" id="WP_143164892.1">
    <property type="nucleotide sequence ID" value="NZ_FQWQ01000001.1"/>
</dbReference>
<dbReference type="AlphaFoldDB" id="A0A1M5P4Z9"/>
<feature type="transmembrane region" description="Helical" evidence="1">
    <location>
        <begin position="69"/>
        <end position="90"/>
    </location>
</feature>
<feature type="transmembrane region" description="Helical" evidence="1">
    <location>
        <begin position="36"/>
        <end position="60"/>
    </location>
</feature>
<reference evidence="2 3" key="1">
    <citation type="submission" date="2016-11" db="EMBL/GenBank/DDBJ databases">
        <authorList>
            <person name="Jaros S."/>
            <person name="Januszkiewicz K."/>
            <person name="Wedrychowicz H."/>
        </authorList>
    </citation>
    <scope>NUCLEOTIDE SEQUENCE [LARGE SCALE GENOMIC DNA]</scope>
    <source>
        <strain evidence="2 3">DSM 24574</strain>
    </source>
</reference>
<proteinExistence type="predicted"/>
<keyword evidence="1" id="KW-1133">Transmembrane helix</keyword>
<dbReference type="Proteomes" id="UP000184212">
    <property type="component" value="Unassembled WGS sequence"/>
</dbReference>
<accession>A0A1M5P4Z9</accession>
<keyword evidence="1" id="KW-0812">Transmembrane</keyword>
<evidence type="ECO:0000313" key="3">
    <source>
        <dbReference type="Proteomes" id="UP000184212"/>
    </source>
</evidence>
<gene>
    <name evidence="2" type="ORF">SAMN04488109_2676</name>
</gene>
<sequence>MNKLGKVAGINLLILFCYMIFIYISNKGTGEAELGILILAAFCITIHVFLNFGLGIYFVFRHDKALGRAFFLSAGIVLVVGFSSCLGSVAL</sequence>
<evidence type="ECO:0000313" key="2">
    <source>
        <dbReference type="EMBL" id="SHG96795.1"/>
    </source>
</evidence>
<organism evidence="2 3">
    <name type="scientific">Chryseolinea serpens</name>
    <dbReference type="NCBI Taxonomy" id="947013"/>
    <lineage>
        <taxon>Bacteria</taxon>
        <taxon>Pseudomonadati</taxon>
        <taxon>Bacteroidota</taxon>
        <taxon>Cytophagia</taxon>
        <taxon>Cytophagales</taxon>
        <taxon>Fulvivirgaceae</taxon>
        <taxon>Chryseolinea</taxon>
    </lineage>
</organism>
<keyword evidence="1" id="KW-0472">Membrane</keyword>
<evidence type="ECO:0000256" key="1">
    <source>
        <dbReference type="SAM" id="Phobius"/>
    </source>
</evidence>
<feature type="transmembrane region" description="Helical" evidence="1">
    <location>
        <begin position="7"/>
        <end position="24"/>
    </location>
</feature>